<dbReference type="OrthoDB" id="10062522at2759"/>
<dbReference type="EMBL" id="UYJE01003497">
    <property type="protein sequence ID" value="VDI19765.1"/>
    <property type="molecule type" value="Genomic_DNA"/>
</dbReference>
<sequence length="167" mass="19008">MMEGANTDDEGFTDGDSPEDVPMENVPDTAEDDVLNDKSASVYYTVQNTTEGTNYSKQEVEQMMKIDSYQRKIDTCHLCGECWYDSKCSAACRECEGFPMTRPCPVCNGQCNETWTRNVKLSHSYHEAHWEGTCKLPPEMQQAFMIRKFMDSSEETLTESMQDLSTT</sequence>
<dbReference type="Proteomes" id="UP000596742">
    <property type="component" value="Unassembled WGS sequence"/>
</dbReference>
<keyword evidence="3" id="KW-1185">Reference proteome</keyword>
<comment type="caution">
    <text evidence="2">The sequence shown here is derived from an EMBL/GenBank/DDBJ whole genome shotgun (WGS) entry which is preliminary data.</text>
</comment>
<dbReference type="EMBL" id="UYJE01003497">
    <property type="protein sequence ID" value="VDI19766.1"/>
    <property type="molecule type" value="Genomic_DNA"/>
</dbReference>
<feature type="region of interest" description="Disordered" evidence="1">
    <location>
        <begin position="1"/>
        <end position="33"/>
    </location>
</feature>
<evidence type="ECO:0008006" key="4">
    <source>
        <dbReference type="Google" id="ProtNLM"/>
    </source>
</evidence>
<feature type="compositionally biased region" description="Acidic residues" evidence="1">
    <location>
        <begin position="1"/>
        <end position="22"/>
    </location>
</feature>
<reference evidence="2" key="1">
    <citation type="submission" date="2018-11" db="EMBL/GenBank/DDBJ databases">
        <authorList>
            <person name="Alioto T."/>
            <person name="Alioto T."/>
        </authorList>
    </citation>
    <scope>NUCLEOTIDE SEQUENCE</scope>
</reference>
<organism evidence="2 3">
    <name type="scientific">Mytilus galloprovincialis</name>
    <name type="common">Mediterranean mussel</name>
    <dbReference type="NCBI Taxonomy" id="29158"/>
    <lineage>
        <taxon>Eukaryota</taxon>
        <taxon>Metazoa</taxon>
        <taxon>Spiralia</taxon>
        <taxon>Lophotrochozoa</taxon>
        <taxon>Mollusca</taxon>
        <taxon>Bivalvia</taxon>
        <taxon>Autobranchia</taxon>
        <taxon>Pteriomorphia</taxon>
        <taxon>Mytilida</taxon>
        <taxon>Mytiloidea</taxon>
        <taxon>Mytilidae</taxon>
        <taxon>Mytilinae</taxon>
        <taxon>Mytilus</taxon>
    </lineage>
</organism>
<evidence type="ECO:0000313" key="3">
    <source>
        <dbReference type="Proteomes" id="UP000596742"/>
    </source>
</evidence>
<dbReference type="EMBL" id="UYJE01003497">
    <property type="protein sequence ID" value="VDI19767.1"/>
    <property type="molecule type" value="Genomic_DNA"/>
</dbReference>
<evidence type="ECO:0000313" key="2">
    <source>
        <dbReference type="EMBL" id="VDI19767.1"/>
    </source>
</evidence>
<gene>
    <name evidence="2" type="ORF">MGAL_10B035836</name>
</gene>
<dbReference type="AlphaFoldDB" id="A0A8B6DIQ7"/>
<evidence type="ECO:0000256" key="1">
    <source>
        <dbReference type="SAM" id="MobiDB-lite"/>
    </source>
</evidence>
<name>A0A8B6DIQ7_MYTGA</name>
<accession>A0A8B6DIQ7</accession>
<protein>
    <recommendedName>
        <fullName evidence="4">Protein pinocchio</fullName>
    </recommendedName>
</protein>
<proteinExistence type="predicted"/>